<evidence type="ECO:0000313" key="10">
    <source>
        <dbReference type="Proteomes" id="UP000247973"/>
    </source>
</evidence>
<reference evidence="9 10" key="1">
    <citation type="submission" date="2018-03" db="EMBL/GenBank/DDBJ databases">
        <title>Genomic Encyclopedia of Archaeal and Bacterial Type Strains, Phase II (KMG-II): from individual species to whole genera.</title>
        <authorList>
            <person name="Goeker M."/>
        </authorList>
    </citation>
    <scope>NUCLEOTIDE SEQUENCE [LARGE SCALE GENOMIC DNA]</scope>
    <source>
        <strain evidence="9 10">DSM 100214</strain>
    </source>
</reference>
<keyword evidence="3" id="KW-0813">Transport</keyword>
<accession>A0A2V3PK00</accession>
<keyword evidence="7" id="KW-1133">Transmembrane helix</keyword>
<dbReference type="SMART" id="SM00062">
    <property type="entry name" value="PBPb"/>
    <property type="match status" value="1"/>
</dbReference>
<comment type="similarity">
    <text evidence="2">Belongs to the bacterial solute-binding protein SsuA/TauA family.</text>
</comment>
<dbReference type="AlphaFoldDB" id="A0A2V3PK00"/>
<dbReference type="GO" id="GO:0042626">
    <property type="term" value="F:ATPase-coupled transmembrane transporter activity"/>
    <property type="evidence" value="ECO:0007669"/>
    <property type="project" value="InterPro"/>
</dbReference>
<comment type="caution">
    <text evidence="9">The sequence shown here is derived from an EMBL/GenBank/DDBJ whole genome shotgun (WGS) entry which is preliminary data.</text>
</comment>
<feature type="domain" description="Solute-binding protein family 3/N-terminal" evidence="8">
    <location>
        <begin position="41"/>
        <end position="255"/>
    </location>
</feature>
<comment type="subcellular location">
    <subcellularLocation>
        <location evidence="1">Periplasm</location>
    </subcellularLocation>
</comment>
<evidence type="ECO:0000256" key="7">
    <source>
        <dbReference type="SAM" id="Phobius"/>
    </source>
</evidence>
<dbReference type="GO" id="GO:0042597">
    <property type="term" value="C:periplasmic space"/>
    <property type="evidence" value="ECO:0007669"/>
    <property type="project" value="UniProtKB-SubCell"/>
</dbReference>
<evidence type="ECO:0000256" key="5">
    <source>
        <dbReference type="ARBA" id="ARBA00055538"/>
    </source>
</evidence>
<keyword evidence="7" id="KW-0472">Membrane</keyword>
<sequence>MDTRKKNFIIAGTLVFIALVVLIALPSKKQEGDTSEEKITEIILDYANWSPISLVLKNQGFLEEELKKNNISVRWVFSQGSNKSMELLRSKSIDIGSSAGVAALVSFVNGNPIETVYVSSTPEWTALVIPSDSKITDIKELKGKTIAATPGTDPYVFLVHTLSEAGLSLEDVKVVTLQHPDGKNELIRHRVDAWAGLDPLMAQVEYNRQAKFLYRNVYFNSYNVISVRKEFGKKHSELVTRVLAVYEKARQWAIDHPDEYLELIAKETKLEKPIAGLMLQRTGLGDNQLTEKQRENISKAGKALQEANLLDVNKSIDNAISELFNTTYFDKYLNNN</sequence>
<dbReference type="InterPro" id="IPR010067">
    <property type="entry name" value="ABC_SsuA_sub-bd"/>
</dbReference>
<comment type="function">
    <text evidence="5">Part of a binding-protein-dependent transport system for aliphatic sulfonates. Putative binding protein.</text>
</comment>
<dbReference type="Gene3D" id="3.40.190.10">
    <property type="entry name" value="Periplasmic binding protein-like II"/>
    <property type="match status" value="2"/>
</dbReference>
<evidence type="ECO:0000256" key="3">
    <source>
        <dbReference type="ARBA" id="ARBA00022448"/>
    </source>
</evidence>
<dbReference type="SUPFAM" id="SSF53850">
    <property type="entry name" value="Periplasmic binding protein-like II"/>
    <property type="match status" value="1"/>
</dbReference>
<dbReference type="InterPro" id="IPR001638">
    <property type="entry name" value="Solute-binding_3/MltF_N"/>
</dbReference>
<dbReference type="EMBL" id="QICL01000040">
    <property type="protein sequence ID" value="PXV58932.1"/>
    <property type="molecule type" value="Genomic_DNA"/>
</dbReference>
<organism evidence="9 10">
    <name type="scientific">Dysgonomonas alginatilytica</name>
    <dbReference type="NCBI Taxonomy" id="1605892"/>
    <lineage>
        <taxon>Bacteria</taxon>
        <taxon>Pseudomonadati</taxon>
        <taxon>Bacteroidota</taxon>
        <taxon>Bacteroidia</taxon>
        <taxon>Bacteroidales</taxon>
        <taxon>Dysgonomonadaceae</taxon>
        <taxon>Dysgonomonas</taxon>
    </lineage>
</organism>
<keyword evidence="4" id="KW-0732">Signal</keyword>
<dbReference type="Proteomes" id="UP000247973">
    <property type="component" value="Unassembled WGS sequence"/>
</dbReference>
<evidence type="ECO:0000259" key="8">
    <source>
        <dbReference type="SMART" id="SM00062"/>
    </source>
</evidence>
<evidence type="ECO:0000256" key="1">
    <source>
        <dbReference type="ARBA" id="ARBA00004418"/>
    </source>
</evidence>
<dbReference type="RefSeq" id="WP_110312441.1">
    <property type="nucleotide sequence ID" value="NZ_QICL01000040.1"/>
</dbReference>
<feature type="transmembrane region" description="Helical" evidence="7">
    <location>
        <begin position="7"/>
        <end position="25"/>
    </location>
</feature>
<dbReference type="PANTHER" id="PTHR30024">
    <property type="entry name" value="ALIPHATIC SULFONATES-BINDING PROTEIN-RELATED"/>
    <property type="match status" value="1"/>
</dbReference>
<evidence type="ECO:0000256" key="6">
    <source>
        <dbReference type="ARBA" id="ARBA00070228"/>
    </source>
</evidence>
<keyword evidence="10" id="KW-1185">Reference proteome</keyword>
<evidence type="ECO:0000256" key="2">
    <source>
        <dbReference type="ARBA" id="ARBA00010742"/>
    </source>
</evidence>
<evidence type="ECO:0000256" key="4">
    <source>
        <dbReference type="ARBA" id="ARBA00022729"/>
    </source>
</evidence>
<evidence type="ECO:0000313" key="9">
    <source>
        <dbReference type="EMBL" id="PXV58932.1"/>
    </source>
</evidence>
<keyword evidence="7" id="KW-0812">Transmembrane</keyword>
<dbReference type="NCBIfam" id="TIGR01728">
    <property type="entry name" value="SsuA_fam"/>
    <property type="match status" value="1"/>
</dbReference>
<dbReference type="GO" id="GO:0016020">
    <property type="term" value="C:membrane"/>
    <property type="evidence" value="ECO:0007669"/>
    <property type="project" value="InterPro"/>
</dbReference>
<gene>
    <name evidence="9" type="ORF">CLV62_1407</name>
</gene>
<name>A0A2V3PK00_9BACT</name>
<dbReference type="FunFam" id="3.40.190.10:FF:000050">
    <property type="entry name" value="Sulfonate ABC transporter substrate-binding protein"/>
    <property type="match status" value="1"/>
</dbReference>
<dbReference type="Pfam" id="PF09084">
    <property type="entry name" value="NMT1"/>
    <property type="match status" value="1"/>
</dbReference>
<protein>
    <recommendedName>
        <fullName evidence="6">Putative aliphatic sulfonates-binding protein</fullName>
    </recommendedName>
</protein>
<dbReference type="PANTHER" id="PTHR30024:SF21">
    <property type="entry name" value="ABC TRANSPORTER SUBSTRATE-BINDING PROTEIN"/>
    <property type="match status" value="1"/>
</dbReference>
<dbReference type="OrthoDB" id="286202at2"/>
<dbReference type="InterPro" id="IPR015168">
    <property type="entry name" value="SsuA/THI5"/>
</dbReference>
<proteinExistence type="inferred from homology"/>